<proteinExistence type="inferred from homology"/>
<gene>
    <name evidence="8 11" type="primary">glgA</name>
    <name evidence="11" type="ORF">Pla110_05540</name>
</gene>
<dbReference type="Proteomes" id="UP000317178">
    <property type="component" value="Chromosome"/>
</dbReference>
<comment type="similarity">
    <text evidence="4 8">Belongs to the glycosyltransferase 1 family. Bacterial/plant glycogen synthase subfamily.</text>
</comment>
<dbReference type="OrthoDB" id="9808590at2"/>
<dbReference type="AlphaFoldDB" id="A0A518CHZ3"/>
<evidence type="ECO:0000256" key="4">
    <source>
        <dbReference type="ARBA" id="ARBA00010281"/>
    </source>
</evidence>
<reference evidence="11 12" key="1">
    <citation type="submission" date="2019-02" db="EMBL/GenBank/DDBJ databases">
        <title>Deep-cultivation of Planctomycetes and their phenomic and genomic characterization uncovers novel biology.</title>
        <authorList>
            <person name="Wiegand S."/>
            <person name="Jogler M."/>
            <person name="Boedeker C."/>
            <person name="Pinto D."/>
            <person name="Vollmers J."/>
            <person name="Rivas-Marin E."/>
            <person name="Kohn T."/>
            <person name="Peeters S.H."/>
            <person name="Heuer A."/>
            <person name="Rast P."/>
            <person name="Oberbeckmann S."/>
            <person name="Bunk B."/>
            <person name="Jeske O."/>
            <person name="Meyerdierks A."/>
            <person name="Storesund J.E."/>
            <person name="Kallscheuer N."/>
            <person name="Luecker S."/>
            <person name="Lage O.M."/>
            <person name="Pohl T."/>
            <person name="Merkel B.J."/>
            <person name="Hornburger P."/>
            <person name="Mueller R.-W."/>
            <person name="Bruemmer F."/>
            <person name="Labrenz M."/>
            <person name="Spormann A.M."/>
            <person name="Op den Camp H."/>
            <person name="Overmann J."/>
            <person name="Amann R."/>
            <person name="Jetten M.S.M."/>
            <person name="Mascher T."/>
            <person name="Medema M.H."/>
            <person name="Devos D.P."/>
            <person name="Kaster A.-K."/>
            <person name="Ovreas L."/>
            <person name="Rohde M."/>
            <person name="Galperin M.Y."/>
            <person name="Jogler C."/>
        </authorList>
    </citation>
    <scope>NUCLEOTIDE SEQUENCE [LARGE SCALE GENOMIC DNA]</scope>
    <source>
        <strain evidence="11 12">Pla110</strain>
    </source>
</reference>
<dbReference type="Pfam" id="PF08323">
    <property type="entry name" value="Glyco_transf_5"/>
    <property type="match status" value="1"/>
</dbReference>
<evidence type="ECO:0000256" key="6">
    <source>
        <dbReference type="ARBA" id="ARBA00022679"/>
    </source>
</evidence>
<keyword evidence="12" id="KW-1185">Reference proteome</keyword>
<protein>
    <recommendedName>
        <fullName evidence="8">Glycogen synthase</fullName>
        <ecNumber evidence="8">2.4.1.21</ecNumber>
    </recommendedName>
    <alternativeName>
        <fullName evidence="8">Starch [bacterial glycogen] synthase</fullName>
    </alternativeName>
</protein>
<comment type="pathway">
    <text evidence="3 8">Glycan biosynthesis; glycogen biosynthesis.</text>
</comment>
<organism evidence="11 12">
    <name type="scientific">Polystyrenella longa</name>
    <dbReference type="NCBI Taxonomy" id="2528007"/>
    <lineage>
        <taxon>Bacteria</taxon>
        <taxon>Pseudomonadati</taxon>
        <taxon>Planctomycetota</taxon>
        <taxon>Planctomycetia</taxon>
        <taxon>Planctomycetales</taxon>
        <taxon>Planctomycetaceae</taxon>
        <taxon>Polystyrenella</taxon>
    </lineage>
</organism>
<dbReference type="UniPathway" id="UPA00164"/>
<evidence type="ECO:0000259" key="10">
    <source>
        <dbReference type="Pfam" id="PF08323"/>
    </source>
</evidence>
<feature type="domain" description="Starch synthase catalytic" evidence="10">
    <location>
        <begin position="2"/>
        <end position="246"/>
    </location>
</feature>
<dbReference type="Pfam" id="PF00534">
    <property type="entry name" value="Glycos_transf_1"/>
    <property type="match status" value="1"/>
</dbReference>
<dbReference type="PANTHER" id="PTHR45825">
    <property type="entry name" value="GRANULE-BOUND STARCH SYNTHASE 1, CHLOROPLASTIC/AMYLOPLASTIC"/>
    <property type="match status" value="1"/>
</dbReference>
<dbReference type="RefSeq" id="WP_144992905.1">
    <property type="nucleotide sequence ID" value="NZ_CP036281.1"/>
</dbReference>
<evidence type="ECO:0000313" key="12">
    <source>
        <dbReference type="Proteomes" id="UP000317178"/>
    </source>
</evidence>
<dbReference type="EMBL" id="CP036281">
    <property type="protein sequence ID" value="QDU78850.1"/>
    <property type="molecule type" value="Genomic_DNA"/>
</dbReference>
<evidence type="ECO:0000313" key="11">
    <source>
        <dbReference type="EMBL" id="QDU78850.1"/>
    </source>
</evidence>
<keyword evidence="7 8" id="KW-0320">Glycogen biosynthesis</keyword>
<keyword evidence="6 8" id="KW-0808">Transferase</keyword>
<dbReference type="EC" id="2.4.1.21" evidence="8"/>
<dbReference type="InterPro" id="IPR001296">
    <property type="entry name" value="Glyco_trans_1"/>
</dbReference>
<feature type="binding site" evidence="8">
    <location>
        <position position="15"/>
    </location>
    <ligand>
        <name>ADP-alpha-D-glucose</name>
        <dbReference type="ChEBI" id="CHEBI:57498"/>
    </ligand>
</feature>
<dbReference type="GO" id="GO:0004373">
    <property type="term" value="F:alpha-1,4-glucan glucosyltransferase (UDP-glucose donor) activity"/>
    <property type="evidence" value="ECO:0007669"/>
    <property type="project" value="InterPro"/>
</dbReference>
<name>A0A518CHZ3_9PLAN</name>
<evidence type="ECO:0000256" key="5">
    <source>
        <dbReference type="ARBA" id="ARBA00022676"/>
    </source>
</evidence>
<evidence type="ECO:0000256" key="3">
    <source>
        <dbReference type="ARBA" id="ARBA00004964"/>
    </source>
</evidence>
<evidence type="ECO:0000256" key="2">
    <source>
        <dbReference type="ARBA" id="ARBA00002764"/>
    </source>
</evidence>
<keyword evidence="5 8" id="KW-0328">Glycosyltransferase</keyword>
<dbReference type="GO" id="GO:0005978">
    <property type="term" value="P:glycogen biosynthetic process"/>
    <property type="evidence" value="ECO:0007669"/>
    <property type="project" value="UniProtKB-UniRule"/>
</dbReference>
<accession>A0A518CHZ3</accession>
<dbReference type="GO" id="GO:0009011">
    <property type="term" value="F:alpha-1,4-glucan glucosyltransferase (ADP-glucose donor) activity"/>
    <property type="evidence" value="ECO:0007669"/>
    <property type="project" value="UniProtKB-UniRule"/>
</dbReference>
<dbReference type="CDD" id="cd03791">
    <property type="entry name" value="GT5_Glycogen_synthase_DULL1-like"/>
    <property type="match status" value="1"/>
</dbReference>
<comment type="function">
    <text evidence="2 8">Synthesizes alpha-1,4-glucan chains using ADP-glucose.</text>
</comment>
<evidence type="ECO:0000256" key="1">
    <source>
        <dbReference type="ARBA" id="ARBA00001478"/>
    </source>
</evidence>
<dbReference type="InterPro" id="IPR013534">
    <property type="entry name" value="Starch_synth_cat_dom"/>
</dbReference>
<dbReference type="HAMAP" id="MF_00484">
    <property type="entry name" value="Glycogen_synth"/>
    <property type="match status" value="1"/>
</dbReference>
<dbReference type="SUPFAM" id="SSF53756">
    <property type="entry name" value="UDP-Glycosyltransferase/glycogen phosphorylase"/>
    <property type="match status" value="1"/>
</dbReference>
<dbReference type="PANTHER" id="PTHR45825:SF11">
    <property type="entry name" value="ALPHA AMYLASE DOMAIN-CONTAINING PROTEIN"/>
    <property type="match status" value="1"/>
</dbReference>
<sequence>MRIVIASSEAVPYAKTGGLADVAAALPQAISKMGHEVWLAMPYYRKMEEQIDRAKYPIHETGIEFDIQMGEKTMTGELLWSELPNSNVTVLLIDQPDYFNRPQLYQENGHDYADNCERFAFFSRAVIEVCKKLVLRPHIVHANDWQTGLIPALLQTEYAYHPQFLRTRSMFTIHNLAYQGQFWHWDMELTGLDWKYFNWRQMEAYGQLNLMKTGIVFSDAITTVSPSYAKEIQTPNFGCGLEEVLATHHDKMSGILNGVDTRIWSPETDTHLVENYDARTVGEGKAVCKKSLQERLGLPQKAATPLIGMISRLASQKGLDIISQILEEVIQRDVQFLFLGTGESRYEDHLRYLANQYPDQIATYIGFDEGLAHQIEAGSDMFLMPSAYEPCGLNQMYSMLYGTPPIVHVTGGLADSVVDTTKETLSSGKATGFSFRHYNAESLQATIHRSLDLFDEKEDWNKLVQNCMKGDWSWTRSAKEYINIYQRLCSSPREAIPVTA</sequence>
<dbReference type="KEGG" id="plon:Pla110_05540"/>
<evidence type="ECO:0000256" key="7">
    <source>
        <dbReference type="ARBA" id="ARBA00023056"/>
    </source>
</evidence>
<evidence type="ECO:0000256" key="8">
    <source>
        <dbReference type="HAMAP-Rule" id="MF_00484"/>
    </source>
</evidence>
<dbReference type="InterPro" id="IPR011835">
    <property type="entry name" value="GS/SS"/>
</dbReference>
<dbReference type="Gene3D" id="3.40.50.2000">
    <property type="entry name" value="Glycogen Phosphorylase B"/>
    <property type="match status" value="2"/>
</dbReference>
<dbReference type="NCBIfam" id="NF001899">
    <property type="entry name" value="PRK00654.1-2"/>
    <property type="match status" value="1"/>
</dbReference>
<dbReference type="NCBIfam" id="TIGR02095">
    <property type="entry name" value="glgA"/>
    <property type="match status" value="1"/>
</dbReference>
<feature type="domain" description="Glycosyl transferase family 1" evidence="9">
    <location>
        <begin position="304"/>
        <end position="461"/>
    </location>
</feature>
<evidence type="ECO:0000259" key="9">
    <source>
        <dbReference type="Pfam" id="PF00534"/>
    </source>
</evidence>
<comment type="catalytic activity">
    <reaction evidence="1 8">
        <text>[(1-&gt;4)-alpha-D-glucosyl](n) + ADP-alpha-D-glucose = [(1-&gt;4)-alpha-D-glucosyl](n+1) + ADP + H(+)</text>
        <dbReference type="Rhea" id="RHEA:18189"/>
        <dbReference type="Rhea" id="RHEA-COMP:9584"/>
        <dbReference type="Rhea" id="RHEA-COMP:9587"/>
        <dbReference type="ChEBI" id="CHEBI:15378"/>
        <dbReference type="ChEBI" id="CHEBI:15444"/>
        <dbReference type="ChEBI" id="CHEBI:57498"/>
        <dbReference type="ChEBI" id="CHEBI:456216"/>
        <dbReference type="EC" id="2.4.1.21"/>
    </reaction>
</comment>